<dbReference type="AlphaFoldDB" id="A0A023FU51"/>
<evidence type="ECO:0000256" key="1">
    <source>
        <dbReference type="SAM" id="SignalP"/>
    </source>
</evidence>
<organism evidence="2">
    <name type="scientific">Amblyomma cajennense</name>
    <name type="common">Cayenne tick</name>
    <name type="synonym">Acarus cajennensis</name>
    <dbReference type="NCBI Taxonomy" id="34607"/>
    <lineage>
        <taxon>Eukaryota</taxon>
        <taxon>Metazoa</taxon>
        <taxon>Ecdysozoa</taxon>
        <taxon>Arthropoda</taxon>
        <taxon>Chelicerata</taxon>
        <taxon>Arachnida</taxon>
        <taxon>Acari</taxon>
        <taxon>Parasitiformes</taxon>
        <taxon>Ixodida</taxon>
        <taxon>Ixodoidea</taxon>
        <taxon>Ixodidae</taxon>
        <taxon>Amblyomminae</taxon>
        <taxon>Amblyomma</taxon>
    </lineage>
</organism>
<dbReference type="InterPro" id="IPR038602">
    <property type="entry name" value="Mite_allergen_7_sf"/>
</dbReference>
<reference evidence="2" key="1">
    <citation type="submission" date="2014-03" db="EMBL/GenBank/DDBJ databases">
        <title>The sialotranscriptome of Amblyomma triste, Amblyomma parvum and Amblyomma cajennense ticks, uncovered by 454-based RNA-seq.</title>
        <authorList>
            <person name="Garcia G.R."/>
            <person name="Gardinassi L.G."/>
            <person name="Ribeiro J.M."/>
            <person name="Anatriello E."/>
            <person name="Ferreira B.R."/>
            <person name="Moreira H.N."/>
            <person name="Mafra C."/>
            <person name="Olegario M.M."/>
            <person name="Szabo P.J."/>
            <person name="Miranda-Santos I.K."/>
            <person name="Maruyama S.R."/>
        </authorList>
    </citation>
    <scope>NUCLEOTIDE SEQUENCE</scope>
    <source>
        <strain evidence="2">Uberlandia</strain>
        <tissue evidence="2">Salivary glands</tissue>
    </source>
</reference>
<keyword evidence="1" id="KW-0732">Signal</keyword>
<dbReference type="EMBL" id="GBBK01000229">
    <property type="protein sequence ID" value="JAC24253.1"/>
    <property type="molecule type" value="mRNA"/>
</dbReference>
<protein>
    <submittedName>
        <fullName evidence="2">Putative sulfotransferase ixodes scapularis sulfotransferase</fullName>
    </submittedName>
</protein>
<accession>A0A023FU51</accession>
<sequence>MSLLFPVVLLLCAASAFCALPQDANNFVDIVLRDRFPAELRSWNLDPAQIPDFSIKVKKTFLTNRDLKADFTSGKVYGLSQVRRRGECSAPFWEGTNSTLRCHLSLDGVRVAYQVRAKGHKVLGSTSYSVDMFVENTNFVVEVTSARSNRAVVKSVSLQSLGLKISESSNLGLNKDRKKKYHEAIKSNVQGQLTGLLYGGFRDALNRALNTVTIQSHSA</sequence>
<evidence type="ECO:0000313" key="2">
    <source>
        <dbReference type="EMBL" id="JAC24253.1"/>
    </source>
</evidence>
<feature type="non-terminal residue" evidence="2">
    <location>
        <position position="219"/>
    </location>
</feature>
<keyword evidence="2" id="KW-0808">Transferase</keyword>
<dbReference type="GO" id="GO:0016740">
    <property type="term" value="F:transferase activity"/>
    <property type="evidence" value="ECO:0007669"/>
    <property type="project" value="UniProtKB-KW"/>
</dbReference>
<name>A0A023FU51_AMBCJ</name>
<proteinExistence type="evidence at transcript level"/>
<feature type="chain" id="PRO_5001521336" evidence="1">
    <location>
        <begin position="19"/>
        <end position="219"/>
    </location>
</feature>
<dbReference type="Gene3D" id="3.15.10.50">
    <property type="match status" value="1"/>
</dbReference>
<feature type="signal peptide" evidence="1">
    <location>
        <begin position="1"/>
        <end position="18"/>
    </location>
</feature>